<dbReference type="InterPro" id="IPR038600">
    <property type="entry name" value="Csn2_sf"/>
</dbReference>
<organism evidence="1 2">
    <name type="scientific">Periweissella cryptocerci</name>
    <dbReference type="NCBI Taxonomy" id="2506420"/>
    <lineage>
        <taxon>Bacteria</taxon>
        <taxon>Bacillati</taxon>
        <taxon>Bacillota</taxon>
        <taxon>Bacilli</taxon>
        <taxon>Lactobacillales</taxon>
        <taxon>Lactobacillaceae</taxon>
        <taxon>Periweissella</taxon>
    </lineage>
</organism>
<evidence type="ECO:0000313" key="2">
    <source>
        <dbReference type="Proteomes" id="UP000292886"/>
    </source>
</evidence>
<dbReference type="EMBL" id="CP037940">
    <property type="protein sequence ID" value="QBO36924.1"/>
    <property type="molecule type" value="Genomic_DNA"/>
</dbReference>
<dbReference type="NCBIfam" id="TIGR01866">
    <property type="entry name" value="cas_Csn2"/>
    <property type="match status" value="1"/>
</dbReference>
<name>A0A4P6YVT3_9LACO</name>
<gene>
    <name evidence="1" type="primary">csn2</name>
    <name evidence="1" type="ORF">EQG49_10950</name>
</gene>
<protein>
    <submittedName>
        <fullName evidence="1">Type II-A CRISPR-associated protein Csn2</fullName>
    </submittedName>
</protein>
<dbReference type="Pfam" id="PF09711">
    <property type="entry name" value="Cas_Csn2"/>
    <property type="match status" value="1"/>
</dbReference>
<proteinExistence type="predicted"/>
<keyword evidence="2" id="KW-1185">Reference proteome</keyword>
<evidence type="ECO:0000313" key="1">
    <source>
        <dbReference type="EMBL" id="QBO36924.1"/>
    </source>
</evidence>
<dbReference type="Proteomes" id="UP000292886">
    <property type="component" value="Chromosome"/>
</dbReference>
<accession>A0A4P6YVT3</accession>
<dbReference type="InterPro" id="IPR010146">
    <property type="entry name" value="CRISPR-assoc_prot_Csn2-typ"/>
</dbReference>
<dbReference type="OrthoDB" id="2310204at2"/>
<sequence length="220" mass="25082">MKYLVTTFPYQPVEIEGLTVLGISDTQLYWQILNGLLDPESEKVIVSINDKVVKKEYRVLGDIAGISEVSSLFKKQAMSKLTAYLDEHIQQRMFEIDCEIKTMLWQVISESDLPLEITDGWDVGNVLKAQNINVSSLETGSGYDKMDSIINIASELSDTSLLIFSNVHLYLSLEQIDYLFEDIKQKELSVLFLEKTTSKLRLAPEFADNNHFIDDDFVQL</sequence>
<dbReference type="Gene3D" id="3.40.50.11940">
    <property type="match status" value="1"/>
</dbReference>
<dbReference type="KEGG" id="wei:EQG49_10950"/>
<reference evidence="2" key="1">
    <citation type="submission" date="2019-03" db="EMBL/GenBank/DDBJ databases">
        <title>Weissella sp. 26KH-42 Genome sequencing.</title>
        <authorList>
            <person name="Heo J."/>
            <person name="Kim S.-J."/>
            <person name="Kim J.-S."/>
            <person name="Hong S.-B."/>
            <person name="Kwon S.-W."/>
        </authorList>
    </citation>
    <scope>NUCLEOTIDE SEQUENCE [LARGE SCALE GENOMIC DNA]</scope>
    <source>
        <strain evidence="2">26KH-42</strain>
    </source>
</reference>
<dbReference type="RefSeq" id="WP_133364001.1">
    <property type="nucleotide sequence ID" value="NZ_CP037940.1"/>
</dbReference>
<dbReference type="AlphaFoldDB" id="A0A4P6YVT3"/>